<evidence type="ECO:0000256" key="1">
    <source>
        <dbReference type="SAM" id="MobiDB-lite"/>
    </source>
</evidence>
<protein>
    <submittedName>
        <fullName evidence="2">Uncharacterized protein</fullName>
    </submittedName>
</protein>
<dbReference type="AlphaFoldDB" id="A0A426XM03"/>
<accession>A0A426XM03</accession>
<comment type="caution">
    <text evidence="2">The sequence shown here is derived from an EMBL/GenBank/DDBJ whole genome shotgun (WGS) entry which is preliminary data.</text>
</comment>
<evidence type="ECO:0000313" key="2">
    <source>
        <dbReference type="EMBL" id="RRT40460.1"/>
    </source>
</evidence>
<name>A0A426XM03_ENSVE</name>
<dbReference type="EMBL" id="AMZH03019360">
    <property type="protein sequence ID" value="RRT40460.1"/>
    <property type="molecule type" value="Genomic_DNA"/>
</dbReference>
<organism evidence="2 3">
    <name type="scientific">Ensete ventricosum</name>
    <name type="common">Abyssinian banana</name>
    <name type="synonym">Musa ensete</name>
    <dbReference type="NCBI Taxonomy" id="4639"/>
    <lineage>
        <taxon>Eukaryota</taxon>
        <taxon>Viridiplantae</taxon>
        <taxon>Streptophyta</taxon>
        <taxon>Embryophyta</taxon>
        <taxon>Tracheophyta</taxon>
        <taxon>Spermatophyta</taxon>
        <taxon>Magnoliopsida</taxon>
        <taxon>Liliopsida</taxon>
        <taxon>Zingiberales</taxon>
        <taxon>Musaceae</taxon>
        <taxon>Ensete</taxon>
    </lineage>
</organism>
<dbReference type="Proteomes" id="UP000287651">
    <property type="component" value="Unassembled WGS sequence"/>
</dbReference>
<gene>
    <name evidence="2" type="ORF">B296_00040635</name>
</gene>
<sequence>MLRRELGFRVIPFTLVLAPCRRLVHLVAKLQWLHASMLGQMSGDSELGLGGRLLEWWSSGREEVFQLGSTVDSCKKARSLYSGCCRSSVPGNPVALVTYPVVVRFHHARRPCGARDVARADPTEQELGNWDAARVGPTEQELGNCDVARADPTEQELRNCDVTRVDPTEQELRNYDVPRADPTEQEIGTSRELIRPSRNSGIGMPQELIRPSRSSGIVMSQELIRPSRSLGRRES</sequence>
<proteinExistence type="predicted"/>
<evidence type="ECO:0000313" key="3">
    <source>
        <dbReference type="Proteomes" id="UP000287651"/>
    </source>
</evidence>
<reference evidence="2 3" key="1">
    <citation type="journal article" date="2014" name="Agronomy (Basel)">
        <title>A Draft Genome Sequence for Ensete ventricosum, the Drought-Tolerant Tree Against Hunger.</title>
        <authorList>
            <person name="Harrison J."/>
            <person name="Moore K.A."/>
            <person name="Paszkiewicz K."/>
            <person name="Jones T."/>
            <person name="Grant M."/>
            <person name="Ambacheew D."/>
            <person name="Muzemil S."/>
            <person name="Studholme D.J."/>
        </authorList>
    </citation>
    <scope>NUCLEOTIDE SEQUENCE [LARGE SCALE GENOMIC DNA]</scope>
</reference>
<feature type="region of interest" description="Disordered" evidence="1">
    <location>
        <begin position="181"/>
        <end position="235"/>
    </location>
</feature>